<gene>
    <name evidence="3" type="ORF">GCM10022268_04220</name>
</gene>
<evidence type="ECO:0000256" key="2">
    <source>
        <dbReference type="SAM" id="Phobius"/>
    </source>
</evidence>
<feature type="transmembrane region" description="Helical" evidence="2">
    <location>
        <begin position="368"/>
        <end position="388"/>
    </location>
</feature>
<sequence length="442" mass="45709">MIPAGRPRRWRLLLFGAGDFACNLYWQSVTLYLLFFYTDVLGIAPVTAGLIYMAGAIWDGVADMLAGMIAQRGQYGYRRLIGWTAVPLGIAFVLLYRRPGIGTIGGVVAAQLAFRALYALVNIPYAAWSVRISEDSRDRTVVAGARMLFGAGAATIVALGIPWIAERAGGSAISVEGYGAAAAVFALVATPLLLFVVAMTPEAIPDVPALRPSIAHCVSALGRNRAFVTLNAAMAAAGIAATLLNQSVLYYHRHVVGDMATGAATLVLMGLVGVGVVPLWTLAATRIGARSTWFVAAALGIVCAAIFAVPVSGGAMARPFLIGMQVALVGFNLTGWALLPDTIDHGEAAGGIRVEAMAFGVSALVQKLAIAVAVLMIGTVYGSIGYVGSGSASATTATGITWLMIAGPALATALSVVAMAANPLRRGAHAAAMAELHRRRGT</sequence>
<dbReference type="SUPFAM" id="SSF103473">
    <property type="entry name" value="MFS general substrate transporter"/>
    <property type="match status" value="1"/>
</dbReference>
<dbReference type="PANTHER" id="PTHR11328">
    <property type="entry name" value="MAJOR FACILITATOR SUPERFAMILY DOMAIN-CONTAINING PROTEIN"/>
    <property type="match status" value="1"/>
</dbReference>
<feature type="transmembrane region" description="Helical" evidence="2">
    <location>
        <begin position="293"/>
        <end position="313"/>
    </location>
</feature>
<feature type="transmembrane region" description="Helical" evidence="2">
    <location>
        <begin position="43"/>
        <end position="68"/>
    </location>
</feature>
<organism evidence="3 4">
    <name type="scientific">Sphingomonas cynarae</name>
    <dbReference type="NCBI Taxonomy" id="930197"/>
    <lineage>
        <taxon>Bacteria</taxon>
        <taxon>Pseudomonadati</taxon>
        <taxon>Pseudomonadota</taxon>
        <taxon>Alphaproteobacteria</taxon>
        <taxon>Sphingomonadales</taxon>
        <taxon>Sphingomonadaceae</taxon>
        <taxon>Sphingomonas</taxon>
    </lineage>
</organism>
<reference evidence="4" key="1">
    <citation type="journal article" date="2019" name="Int. J. Syst. Evol. Microbiol.">
        <title>The Global Catalogue of Microorganisms (GCM) 10K type strain sequencing project: providing services to taxonomists for standard genome sequencing and annotation.</title>
        <authorList>
            <consortium name="The Broad Institute Genomics Platform"/>
            <consortium name="The Broad Institute Genome Sequencing Center for Infectious Disease"/>
            <person name="Wu L."/>
            <person name="Ma J."/>
        </authorList>
    </citation>
    <scope>NUCLEOTIDE SEQUENCE [LARGE SCALE GENOMIC DNA]</scope>
    <source>
        <strain evidence="4">JCM 17498</strain>
    </source>
</reference>
<accession>A0ABP7CVF1</accession>
<feature type="transmembrane region" description="Helical" evidence="2">
    <location>
        <begin position="140"/>
        <end position="165"/>
    </location>
</feature>
<feature type="transmembrane region" description="Helical" evidence="2">
    <location>
        <begin position="319"/>
        <end position="339"/>
    </location>
</feature>
<evidence type="ECO:0000256" key="1">
    <source>
        <dbReference type="ARBA" id="ARBA00009617"/>
    </source>
</evidence>
<dbReference type="PANTHER" id="PTHR11328:SF24">
    <property type="entry name" value="MAJOR FACILITATOR SUPERFAMILY (MFS) PROFILE DOMAIN-CONTAINING PROTEIN"/>
    <property type="match status" value="1"/>
</dbReference>
<dbReference type="Gene3D" id="1.20.1250.20">
    <property type="entry name" value="MFS general substrate transporter like domains"/>
    <property type="match status" value="1"/>
</dbReference>
<dbReference type="EMBL" id="BAABBF010000001">
    <property type="protein sequence ID" value="GAA3696884.1"/>
    <property type="molecule type" value="Genomic_DNA"/>
</dbReference>
<feature type="transmembrane region" description="Helical" evidence="2">
    <location>
        <begin position="263"/>
        <end position="281"/>
    </location>
</feature>
<feature type="transmembrane region" description="Helical" evidence="2">
    <location>
        <begin position="177"/>
        <end position="198"/>
    </location>
</feature>
<feature type="transmembrane region" description="Helical" evidence="2">
    <location>
        <begin position="228"/>
        <end position="251"/>
    </location>
</feature>
<evidence type="ECO:0000313" key="4">
    <source>
        <dbReference type="Proteomes" id="UP001500523"/>
    </source>
</evidence>
<comment type="caution">
    <text evidence="3">The sequence shown here is derived from an EMBL/GenBank/DDBJ whole genome shotgun (WGS) entry which is preliminary data.</text>
</comment>
<feature type="transmembrane region" description="Helical" evidence="2">
    <location>
        <begin position="80"/>
        <end position="96"/>
    </location>
</feature>
<dbReference type="InterPro" id="IPR039672">
    <property type="entry name" value="MFS_2"/>
</dbReference>
<dbReference type="RefSeq" id="WP_344691708.1">
    <property type="nucleotide sequence ID" value="NZ_BAABBF010000001.1"/>
</dbReference>
<dbReference type="InterPro" id="IPR036259">
    <property type="entry name" value="MFS_trans_sf"/>
</dbReference>
<proteinExistence type="inferred from homology"/>
<comment type="similarity">
    <text evidence="1">Belongs to the sodium:galactoside symporter (TC 2.A.2) family.</text>
</comment>
<keyword evidence="2" id="KW-0812">Transmembrane</keyword>
<dbReference type="Proteomes" id="UP001500523">
    <property type="component" value="Unassembled WGS sequence"/>
</dbReference>
<feature type="transmembrane region" description="Helical" evidence="2">
    <location>
        <begin position="108"/>
        <end position="128"/>
    </location>
</feature>
<keyword evidence="4" id="KW-1185">Reference proteome</keyword>
<keyword evidence="2" id="KW-1133">Transmembrane helix</keyword>
<evidence type="ECO:0000313" key="3">
    <source>
        <dbReference type="EMBL" id="GAA3696884.1"/>
    </source>
</evidence>
<feature type="transmembrane region" description="Helical" evidence="2">
    <location>
        <begin position="12"/>
        <end position="37"/>
    </location>
</feature>
<name>A0ABP7CVF1_9SPHN</name>
<feature type="transmembrane region" description="Helical" evidence="2">
    <location>
        <begin position="400"/>
        <end position="421"/>
    </location>
</feature>
<keyword evidence="2" id="KW-0472">Membrane</keyword>
<dbReference type="Pfam" id="PF13347">
    <property type="entry name" value="MFS_2"/>
    <property type="match status" value="1"/>
</dbReference>
<protein>
    <submittedName>
        <fullName evidence="3">Glycoside-pentoside-hexuronide family transporter</fullName>
    </submittedName>
</protein>